<evidence type="ECO:0000256" key="3">
    <source>
        <dbReference type="ARBA" id="ARBA00023098"/>
    </source>
</evidence>
<evidence type="ECO:0000313" key="9">
    <source>
        <dbReference type="Proteomes" id="UP000193498"/>
    </source>
</evidence>
<reference evidence="8 9" key="1">
    <citation type="submission" date="2016-07" db="EMBL/GenBank/DDBJ databases">
        <title>Pervasive Adenine N6-methylation of Active Genes in Fungi.</title>
        <authorList>
            <consortium name="DOE Joint Genome Institute"/>
            <person name="Mondo S.J."/>
            <person name="Dannebaum R.O."/>
            <person name="Kuo R.C."/>
            <person name="Labutti K."/>
            <person name="Haridas S."/>
            <person name="Kuo A."/>
            <person name="Salamov A."/>
            <person name="Ahrendt S.R."/>
            <person name="Lipzen A."/>
            <person name="Sullivan W."/>
            <person name="Andreopoulos W.B."/>
            <person name="Clum A."/>
            <person name="Lindquist E."/>
            <person name="Daum C."/>
            <person name="Ramamoorthy G.K."/>
            <person name="Gryganskyi A."/>
            <person name="Culley D."/>
            <person name="Magnuson J.K."/>
            <person name="James T.Y."/>
            <person name="O'Malley M.A."/>
            <person name="Stajich J.E."/>
            <person name="Spatafora J.W."/>
            <person name="Visel A."/>
            <person name="Grigoriev I.V."/>
        </authorList>
    </citation>
    <scope>NUCLEOTIDE SEQUENCE [LARGE SCALE GENOMIC DNA]</scope>
    <source>
        <strain evidence="8 9">CBS 931.73</strain>
    </source>
</reference>
<proteinExistence type="inferred from homology"/>
<dbReference type="InterPro" id="IPR001736">
    <property type="entry name" value="PLipase_D/transphosphatidylase"/>
</dbReference>
<keyword evidence="2" id="KW-0442">Lipid degradation</keyword>
<keyword evidence="9" id="KW-1185">Reference proteome</keyword>
<dbReference type="GO" id="GO:0005739">
    <property type="term" value="C:mitochondrion"/>
    <property type="evidence" value="ECO:0007669"/>
    <property type="project" value="TreeGrafter"/>
</dbReference>
<dbReference type="Proteomes" id="UP000193498">
    <property type="component" value="Unassembled WGS sequence"/>
</dbReference>
<accession>A0A1Y1ZBG5</accession>
<evidence type="ECO:0000256" key="2">
    <source>
        <dbReference type="ARBA" id="ARBA00022963"/>
    </source>
</evidence>
<dbReference type="SMART" id="SM00155">
    <property type="entry name" value="PLDc"/>
    <property type="match status" value="1"/>
</dbReference>
<evidence type="ECO:0000256" key="6">
    <source>
        <dbReference type="SAM" id="MobiDB-lite"/>
    </source>
</evidence>
<keyword evidence="1" id="KW-0378">Hydrolase</keyword>
<dbReference type="InterPro" id="IPR051406">
    <property type="entry name" value="PLD_domain"/>
</dbReference>
<evidence type="ECO:0000259" key="7">
    <source>
        <dbReference type="PROSITE" id="PS50035"/>
    </source>
</evidence>
<sequence length="308" mass="34129">MADFLNCLIPFLVPSNSISVQEAGQVSVPEFVEKTFNASPSLDSNTRNEMGKIFQNHLMANNQDPRAMLPMLFNAAKNACAVDRDRAVFDYMQVLVENLLAKASHGQQAPQVSYQPQPQPQPHQQPHPNTNQSWAAVAGQGGPPAVVRPAAEAHPNSSVYAKPLFFPSEDSFKNLIKSLESARNTLDVCVFNITDDSLASVLANAHKRGVKVRIITDDDQMKSLGSDVLRLNRDFGIPYRTDSSTYHMHNKFAIVDDSYVVNGSYNWTKGARYQNQENIIITNAPEAISGFRNEFEKLWAKFNGTGSN</sequence>
<dbReference type="OrthoDB" id="5205528at2759"/>
<organism evidence="8 9">
    <name type="scientific">Basidiobolus meristosporus CBS 931.73</name>
    <dbReference type="NCBI Taxonomy" id="1314790"/>
    <lineage>
        <taxon>Eukaryota</taxon>
        <taxon>Fungi</taxon>
        <taxon>Fungi incertae sedis</taxon>
        <taxon>Zoopagomycota</taxon>
        <taxon>Entomophthoromycotina</taxon>
        <taxon>Basidiobolomycetes</taxon>
        <taxon>Basidiobolales</taxon>
        <taxon>Basidiobolaceae</taxon>
        <taxon>Basidiobolus</taxon>
    </lineage>
</organism>
<dbReference type="AlphaFoldDB" id="A0A1Y1ZBG5"/>
<gene>
    <name evidence="8" type="ORF">K493DRAFT_332702</name>
</gene>
<evidence type="ECO:0000256" key="1">
    <source>
        <dbReference type="ARBA" id="ARBA00022801"/>
    </source>
</evidence>
<dbReference type="GO" id="GO:0016042">
    <property type="term" value="P:lipid catabolic process"/>
    <property type="evidence" value="ECO:0007669"/>
    <property type="project" value="UniProtKB-KW"/>
</dbReference>
<dbReference type="PROSITE" id="PS50035">
    <property type="entry name" value="PLD"/>
    <property type="match status" value="1"/>
</dbReference>
<evidence type="ECO:0000313" key="8">
    <source>
        <dbReference type="EMBL" id="ORY07632.1"/>
    </source>
</evidence>
<dbReference type="Gene3D" id="3.30.870.10">
    <property type="entry name" value="Endonuclease Chain A"/>
    <property type="match status" value="1"/>
</dbReference>
<feature type="compositionally biased region" description="Low complexity" evidence="6">
    <location>
        <begin position="107"/>
        <end position="116"/>
    </location>
</feature>
<evidence type="ECO:0000256" key="4">
    <source>
        <dbReference type="ARBA" id="ARBA00038012"/>
    </source>
</evidence>
<comment type="similarity">
    <text evidence="4">Belongs to the phospholipase D family. MitoPLD/Zucchini subfamily.</text>
</comment>
<dbReference type="EMBL" id="MCFE01000007">
    <property type="protein sequence ID" value="ORY07632.1"/>
    <property type="molecule type" value="Genomic_DNA"/>
</dbReference>
<comment type="caution">
    <text evidence="8">The sequence shown here is derived from an EMBL/GenBank/DDBJ whole genome shotgun (WGS) entry which is preliminary data.</text>
</comment>
<name>A0A1Y1ZBG5_9FUNG</name>
<feature type="compositionally biased region" description="Low complexity" evidence="6">
    <location>
        <begin position="135"/>
        <end position="150"/>
    </location>
</feature>
<dbReference type="PANTHER" id="PTHR43856:SF1">
    <property type="entry name" value="MITOCHONDRIAL CARDIOLIPIN HYDROLASE"/>
    <property type="match status" value="1"/>
</dbReference>
<feature type="region of interest" description="Disordered" evidence="6">
    <location>
        <begin position="107"/>
        <end position="150"/>
    </location>
</feature>
<dbReference type="InParanoid" id="A0A1Y1ZBG5"/>
<dbReference type="PANTHER" id="PTHR43856">
    <property type="entry name" value="CARDIOLIPIN HYDROLASE"/>
    <property type="match status" value="1"/>
</dbReference>
<evidence type="ECO:0000256" key="5">
    <source>
        <dbReference type="ARBA" id="ARBA00040549"/>
    </source>
</evidence>
<dbReference type="Pfam" id="PF13091">
    <property type="entry name" value="PLDc_2"/>
    <property type="match status" value="1"/>
</dbReference>
<dbReference type="STRING" id="1314790.A0A1Y1ZBG5"/>
<dbReference type="GO" id="GO:0016891">
    <property type="term" value="F:RNA endonuclease activity producing 5'-phosphomonoesters, hydrolytic mechanism"/>
    <property type="evidence" value="ECO:0007669"/>
    <property type="project" value="TreeGrafter"/>
</dbReference>
<dbReference type="InterPro" id="IPR025202">
    <property type="entry name" value="PLD-like_dom"/>
</dbReference>
<dbReference type="CDD" id="cd09171">
    <property type="entry name" value="PLDc_vPLD6_like"/>
    <property type="match status" value="1"/>
</dbReference>
<dbReference type="SUPFAM" id="SSF56024">
    <property type="entry name" value="Phospholipase D/nuclease"/>
    <property type="match status" value="1"/>
</dbReference>
<keyword evidence="3" id="KW-0443">Lipid metabolism</keyword>
<feature type="domain" description="PLD phosphodiesterase" evidence="7">
    <location>
        <begin position="244"/>
        <end position="271"/>
    </location>
</feature>
<protein>
    <recommendedName>
        <fullName evidence="5">Mitochondrial cardiolipin hydrolase</fullName>
    </recommendedName>
</protein>